<name>A0ABP8NR88_9BACT</name>
<comment type="caution">
    <text evidence="2">The sequence shown here is derived from an EMBL/GenBank/DDBJ whole genome shotgun (WGS) entry which is preliminary data.</text>
</comment>
<dbReference type="PANTHER" id="PTHR30373:SF8">
    <property type="entry name" value="BLL7265 PROTEIN"/>
    <property type="match status" value="1"/>
</dbReference>
<sequence length="152" mass="16956">MFSLSPRKDFLDEGSQKKVVACIANAESRTTGEIRVFMEPQCTYVDAMDRAKELFVQMGMEKTVMRNAVIVYVAYDDRQFALFGDKAIYELAGGPEFWQKAAATLSGHMRNGEYTLGLCNCIDELGNALATHFPADPNITKNELPDEIVFGK</sequence>
<proteinExistence type="predicted"/>
<reference evidence="3" key="1">
    <citation type="journal article" date="2019" name="Int. J. Syst. Evol. Microbiol.">
        <title>The Global Catalogue of Microorganisms (GCM) 10K type strain sequencing project: providing services to taxonomists for standard genome sequencing and annotation.</title>
        <authorList>
            <consortium name="The Broad Institute Genomics Platform"/>
            <consortium name="The Broad Institute Genome Sequencing Center for Infectious Disease"/>
            <person name="Wu L."/>
            <person name="Ma J."/>
        </authorList>
    </citation>
    <scope>NUCLEOTIDE SEQUENCE [LARGE SCALE GENOMIC DNA]</scope>
    <source>
        <strain evidence="3">JCM 32105</strain>
    </source>
</reference>
<dbReference type="Pfam" id="PF04536">
    <property type="entry name" value="TPM_phosphatase"/>
    <property type="match status" value="1"/>
</dbReference>
<feature type="domain" description="TPM" evidence="1">
    <location>
        <begin position="8"/>
        <end position="127"/>
    </location>
</feature>
<evidence type="ECO:0000313" key="3">
    <source>
        <dbReference type="Proteomes" id="UP001500067"/>
    </source>
</evidence>
<dbReference type="PANTHER" id="PTHR30373">
    <property type="entry name" value="UPF0603 PROTEIN YGCG"/>
    <property type="match status" value="1"/>
</dbReference>
<dbReference type="EMBL" id="BAABFA010000024">
    <property type="protein sequence ID" value="GAA4469739.1"/>
    <property type="molecule type" value="Genomic_DNA"/>
</dbReference>
<organism evidence="2 3">
    <name type="scientific">Nemorincola caseinilytica</name>
    <dbReference type="NCBI Taxonomy" id="2054315"/>
    <lineage>
        <taxon>Bacteria</taxon>
        <taxon>Pseudomonadati</taxon>
        <taxon>Bacteroidota</taxon>
        <taxon>Chitinophagia</taxon>
        <taxon>Chitinophagales</taxon>
        <taxon>Chitinophagaceae</taxon>
        <taxon>Nemorincola</taxon>
    </lineage>
</organism>
<dbReference type="RefSeq" id="WP_345084956.1">
    <property type="nucleotide sequence ID" value="NZ_BAABFA010000024.1"/>
</dbReference>
<dbReference type="Gene3D" id="3.10.310.50">
    <property type="match status" value="1"/>
</dbReference>
<evidence type="ECO:0000313" key="2">
    <source>
        <dbReference type="EMBL" id="GAA4469739.1"/>
    </source>
</evidence>
<gene>
    <name evidence="2" type="ORF">GCM10023093_29700</name>
</gene>
<dbReference type="InterPro" id="IPR007621">
    <property type="entry name" value="TPM_dom"/>
</dbReference>
<protein>
    <recommendedName>
        <fullName evidence="1">TPM domain-containing protein</fullName>
    </recommendedName>
</protein>
<accession>A0ABP8NR88</accession>
<keyword evidence="3" id="KW-1185">Reference proteome</keyword>
<dbReference type="Proteomes" id="UP001500067">
    <property type="component" value="Unassembled WGS sequence"/>
</dbReference>
<evidence type="ECO:0000259" key="1">
    <source>
        <dbReference type="Pfam" id="PF04536"/>
    </source>
</evidence>